<reference key="1">
    <citation type="journal article" date="1999" name="Nature">
        <title>Sequence and analysis of chromosome 2 of the plant Arabidopsis thaliana.</title>
        <authorList>
            <person name="Lin X."/>
            <person name="Kaul S."/>
            <person name="Rounsley S."/>
            <person name="Shea T.P."/>
            <person name="Benito M.I."/>
            <person name="Town C.D."/>
            <person name="Fujii C.Y."/>
            <person name="Mason T."/>
            <person name="Bowman C.L."/>
            <person name="Barnstead M."/>
            <person name="Feldblyum T.V."/>
            <person name="Buell C.R."/>
            <person name="Ketchum K.A."/>
            <person name="Lee J."/>
            <person name="Ronning C.M."/>
            <person name="Koo H.L."/>
            <person name="Moffat K.S."/>
            <person name="Cronin L.A."/>
            <person name="Shen M."/>
            <person name="Pai G."/>
            <person name="Van Aken S."/>
            <person name="Umayam L."/>
            <person name="Tallon L.J."/>
            <person name="Gill J.E."/>
            <person name="Adams M.D."/>
            <person name="Carrera A.J."/>
            <person name="Creasy T.H."/>
            <person name="Goodman H.M."/>
            <person name="Somerville C.R."/>
            <person name="Copenhaver G.P."/>
            <person name="Preuss D."/>
            <person name="Nierman W.C."/>
            <person name="White O."/>
            <person name="Eisen J.A."/>
            <person name="Salzberg S.L."/>
            <person name="Fraser C.M."/>
            <person name="Venter J.C."/>
        </authorList>
    </citation>
    <scope>NUCLEOTIDE SEQUENCE [LARGE SCALE GENOMIC DNA]</scope>
    <source>
        <strain>cv. Columbia</strain>
    </source>
</reference>
<reference evidence="2" key="2">
    <citation type="submission" date="2000-03" db="EMBL/GenBank/DDBJ databases">
        <authorList>
            <person name="Rounsley S.D."/>
            <person name="Kaul S."/>
            <person name="Lin X."/>
            <person name="Ketchum K.A."/>
            <person name="Crosby M.L."/>
            <person name="Brandon R.C."/>
            <person name="Sykes S.M."/>
            <person name="Mason T.M."/>
            <person name="Kerlavage A.R."/>
            <person name="Adams M.D."/>
            <person name="Somerville C.R."/>
            <person name="Venter J.C."/>
        </authorList>
    </citation>
    <scope>NUCLEOTIDE SEQUENCE</scope>
</reference>
<dbReference type="ExpressionAtlas" id="O80972">
    <property type="expression patterns" value="baseline and differential"/>
</dbReference>
<dbReference type="EMBL" id="AC004705">
    <property type="protein sequence ID" value="AAC24179.1"/>
    <property type="molecule type" value="Genomic_DNA"/>
</dbReference>
<dbReference type="PIR" id="T02596">
    <property type="entry name" value="T02596"/>
</dbReference>
<protein>
    <submittedName>
        <fullName evidence="2">Uncharacterized protein At2g14800</fullName>
    </submittedName>
</protein>
<sequence>MLRFGDRKDPELIRLLAEQDQFLRERRDEAKIRRMKTTTINPQEATPSMATTQETIPVEKLHNSLEVTDESSNQVDNEVSGENGTKDDATLLSPQLLVSDSENLRNNELMAITSVVENLETVVMKAKIQESSKMDVVNSYVVRIQQVTSITSNMSAHQVFDQMYHLKERLETKKKLKGLKSWMFKYNFEKRILEKRHNRGWLHTWSRRVTCRKIKSAKLEVTSELKEANSLWDNREVFGFVQEEMQTASPLEMAIPPTKGHKQVLEQLCDTLGEVDRVALQSDIGANVSKSKKHCESVTWIQDHRVEEINKQVVAYGEAVMISLNETDVLQSSWEHQMFSHRPTRLLSRRKQRKCFKSWRFKFKQVKEGNKQQHNLFRQMGTITILWWWLQNGSKVQWHILIVKRVSEIFGELKRVQASNAIIYVLSYGNHHYKLSWHFKLIYWQFLYSFKTELYEEAVTGTEHFQHHEQDKFLTTWLLKFDKSCVQGELIAYEGEIVGFYTTIGDRDIYFSVWHCWRKKKLHIINLQQLATVLHSYEKPKLGDFSQSYLLVINKNKLFLKMKENRTWLIHKNTSTLKPF</sequence>
<organism evidence="2">
    <name type="scientific">Arabidopsis thaliana</name>
    <name type="common">Mouse-ear cress</name>
    <dbReference type="NCBI Taxonomy" id="3702"/>
    <lineage>
        <taxon>Eukaryota</taxon>
        <taxon>Viridiplantae</taxon>
        <taxon>Streptophyta</taxon>
        <taxon>Embryophyta</taxon>
        <taxon>Tracheophyta</taxon>
        <taxon>Spermatophyta</taxon>
        <taxon>Magnoliopsida</taxon>
        <taxon>eudicotyledons</taxon>
        <taxon>Gunneridae</taxon>
        <taxon>Pentapetalae</taxon>
        <taxon>rosids</taxon>
        <taxon>malvids</taxon>
        <taxon>Brassicales</taxon>
        <taxon>Brassicaceae</taxon>
        <taxon>Camelineae</taxon>
        <taxon>Arabidopsis</taxon>
    </lineage>
</organism>
<dbReference type="TAIR" id="AT2G14800"/>
<proteinExistence type="predicted"/>
<reference evidence="2" key="3">
    <citation type="submission" date="2002-02" db="EMBL/GenBank/DDBJ databases">
        <authorList>
            <person name="Town C.D."/>
            <person name="Kaul S."/>
        </authorList>
    </citation>
    <scope>NUCLEOTIDE SEQUENCE</scope>
</reference>
<dbReference type="AlphaFoldDB" id="O80972"/>
<feature type="region of interest" description="Disordered" evidence="1">
    <location>
        <begin position="63"/>
        <end position="92"/>
    </location>
</feature>
<accession>O80972</accession>
<name>O80972_ARATH</name>
<evidence type="ECO:0000313" key="2">
    <source>
        <dbReference type="EMBL" id="AAC24179.1"/>
    </source>
</evidence>
<feature type="compositionally biased region" description="Polar residues" evidence="1">
    <location>
        <begin position="70"/>
        <end position="83"/>
    </location>
</feature>
<evidence type="ECO:0000256" key="1">
    <source>
        <dbReference type="SAM" id="MobiDB-lite"/>
    </source>
</evidence>